<keyword evidence="3" id="KW-1185">Reference proteome</keyword>
<feature type="domain" description="Methyltransferase FkbM" evidence="1">
    <location>
        <begin position="61"/>
        <end position="263"/>
    </location>
</feature>
<dbReference type="GO" id="GO:0032259">
    <property type="term" value="P:methylation"/>
    <property type="evidence" value="ECO:0007669"/>
    <property type="project" value="UniProtKB-KW"/>
</dbReference>
<keyword evidence="2" id="KW-0808">Transferase</keyword>
<reference evidence="2 3" key="1">
    <citation type="submission" date="2023-03" db="EMBL/GenBank/DDBJ databases">
        <title>Paludisphaera mucosa sp. nov. a novel planctomycete from northern fen.</title>
        <authorList>
            <person name="Ivanova A."/>
        </authorList>
    </citation>
    <scope>NUCLEOTIDE SEQUENCE [LARGE SCALE GENOMIC DNA]</scope>
    <source>
        <strain evidence="2 3">Pla2</strain>
    </source>
</reference>
<dbReference type="InterPro" id="IPR029063">
    <property type="entry name" value="SAM-dependent_MTases_sf"/>
</dbReference>
<dbReference type="PANTHER" id="PTHR34203:SF15">
    <property type="entry name" value="SLL1173 PROTEIN"/>
    <property type="match status" value="1"/>
</dbReference>
<proteinExistence type="predicted"/>
<dbReference type="Pfam" id="PF05050">
    <property type="entry name" value="Methyltransf_21"/>
    <property type="match status" value="1"/>
</dbReference>
<evidence type="ECO:0000313" key="2">
    <source>
        <dbReference type="EMBL" id="MDG3007758.1"/>
    </source>
</evidence>
<dbReference type="InterPro" id="IPR052514">
    <property type="entry name" value="SAM-dependent_MTase"/>
</dbReference>
<dbReference type="SUPFAM" id="SSF53335">
    <property type="entry name" value="S-adenosyl-L-methionine-dependent methyltransferases"/>
    <property type="match status" value="1"/>
</dbReference>
<evidence type="ECO:0000313" key="3">
    <source>
        <dbReference type="Proteomes" id="UP001216907"/>
    </source>
</evidence>
<name>A0ABT6FJJ5_9BACT</name>
<dbReference type="GO" id="GO:0008168">
    <property type="term" value="F:methyltransferase activity"/>
    <property type="evidence" value="ECO:0007669"/>
    <property type="project" value="UniProtKB-KW"/>
</dbReference>
<keyword evidence="2" id="KW-0489">Methyltransferase</keyword>
<sequence length="289" mass="32357">MSDSVAVSPRQAAHCSVRLPNGMAVDSLGVDDTLMVYRDIFEDDCYRRGGVAIHDGDCILDVGANTGLFILYLNSILADARVYAFEPLPATFQVLSRNIERHNHLTVSLFNVGLSQSAGRAAFTYYPRMSNASTMFPDESSRAALMGRDYILQRFRTLPRPWAALLSLCPSWIRVALAERVRKYYLKKHKVTCGLTTLSGVLRKHGICRVDLLKVDAEQSEQSILAGLDDEDWPKIRQVVIEVHGGDEAIRDMRRSLHRRGFQTAVESNPTFPSLSLLYGVRPDDSPRN</sequence>
<evidence type="ECO:0000259" key="1">
    <source>
        <dbReference type="Pfam" id="PF05050"/>
    </source>
</evidence>
<dbReference type="Gene3D" id="3.40.50.150">
    <property type="entry name" value="Vaccinia Virus protein VP39"/>
    <property type="match status" value="1"/>
</dbReference>
<dbReference type="RefSeq" id="WP_277864030.1">
    <property type="nucleotide sequence ID" value="NZ_JARRAG010000002.1"/>
</dbReference>
<dbReference type="InterPro" id="IPR006342">
    <property type="entry name" value="FkbM_mtfrase"/>
</dbReference>
<dbReference type="EMBL" id="JARRAG010000002">
    <property type="protein sequence ID" value="MDG3007758.1"/>
    <property type="molecule type" value="Genomic_DNA"/>
</dbReference>
<gene>
    <name evidence="2" type="ORF">PZE19_28685</name>
</gene>
<comment type="caution">
    <text evidence="2">The sequence shown here is derived from an EMBL/GenBank/DDBJ whole genome shotgun (WGS) entry which is preliminary data.</text>
</comment>
<protein>
    <submittedName>
        <fullName evidence="2">FkbM family methyltransferase</fullName>
    </submittedName>
</protein>
<accession>A0ABT6FJJ5</accession>
<dbReference type="NCBIfam" id="TIGR01444">
    <property type="entry name" value="fkbM_fam"/>
    <property type="match status" value="1"/>
</dbReference>
<dbReference type="PANTHER" id="PTHR34203">
    <property type="entry name" value="METHYLTRANSFERASE, FKBM FAMILY PROTEIN"/>
    <property type="match status" value="1"/>
</dbReference>
<dbReference type="Proteomes" id="UP001216907">
    <property type="component" value="Unassembled WGS sequence"/>
</dbReference>
<organism evidence="2 3">
    <name type="scientific">Paludisphaera mucosa</name>
    <dbReference type="NCBI Taxonomy" id="3030827"/>
    <lineage>
        <taxon>Bacteria</taxon>
        <taxon>Pseudomonadati</taxon>
        <taxon>Planctomycetota</taxon>
        <taxon>Planctomycetia</taxon>
        <taxon>Isosphaerales</taxon>
        <taxon>Isosphaeraceae</taxon>
        <taxon>Paludisphaera</taxon>
    </lineage>
</organism>